<dbReference type="InterPro" id="IPR039556">
    <property type="entry name" value="ICL/PEPM"/>
</dbReference>
<dbReference type="AlphaFoldDB" id="A0A6A5Y4M8"/>
<dbReference type="EMBL" id="ML978067">
    <property type="protein sequence ID" value="KAF2019987.1"/>
    <property type="molecule type" value="Genomic_DNA"/>
</dbReference>
<dbReference type="Gene3D" id="3.20.20.60">
    <property type="entry name" value="Phosphoenolpyruvate-binding domains"/>
    <property type="match status" value="1"/>
</dbReference>
<dbReference type="GO" id="GO:0003824">
    <property type="term" value="F:catalytic activity"/>
    <property type="evidence" value="ECO:0007669"/>
    <property type="project" value="InterPro"/>
</dbReference>
<dbReference type="PANTHER" id="PTHR42905:SF16">
    <property type="entry name" value="CARBOXYPHOSPHONOENOLPYRUVATE PHOSPHONOMUTASE-LIKE PROTEIN (AFU_ORTHOLOGUE AFUA_5G07230)"/>
    <property type="match status" value="1"/>
</dbReference>
<sequence length="266" mass="28292">MSSPQNEFAKTLKALHQPGNPVVLTNVWDAISARTVASIPETKAIATASYAVAAAAGLQDEDLTLEVEIAAVRAIAPVAREFNKPLTVDFQDGFGERLEEGLRAIIKAGAVGINLEDYGRELSDGKGGLYDVSVAQDRIQRVLKIAAEEGVPDFVINARTDALLEGRPLSEAIERGKAFLAAGAHNVFIWGGRARGGWSRQEVEEASKALGGRLNVSLRRVVSGGLTVQELSDIGVARISVGPQLMQRTQAAVAEEIASILRSDKV</sequence>
<dbReference type="InterPro" id="IPR040442">
    <property type="entry name" value="Pyrv_kinase-like_dom_sf"/>
</dbReference>
<organism evidence="1 2">
    <name type="scientific">Aaosphaeria arxii CBS 175.79</name>
    <dbReference type="NCBI Taxonomy" id="1450172"/>
    <lineage>
        <taxon>Eukaryota</taxon>
        <taxon>Fungi</taxon>
        <taxon>Dikarya</taxon>
        <taxon>Ascomycota</taxon>
        <taxon>Pezizomycotina</taxon>
        <taxon>Dothideomycetes</taxon>
        <taxon>Pleosporomycetidae</taxon>
        <taxon>Pleosporales</taxon>
        <taxon>Pleosporales incertae sedis</taxon>
        <taxon>Aaosphaeria</taxon>
    </lineage>
</organism>
<dbReference type="SUPFAM" id="SSF51621">
    <property type="entry name" value="Phosphoenolpyruvate/pyruvate domain"/>
    <property type="match status" value="1"/>
</dbReference>
<evidence type="ECO:0000313" key="2">
    <source>
        <dbReference type="Proteomes" id="UP000799778"/>
    </source>
</evidence>
<dbReference type="Proteomes" id="UP000799778">
    <property type="component" value="Unassembled WGS sequence"/>
</dbReference>
<dbReference type="RefSeq" id="XP_033388326.1">
    <property type="nucleotide sequence ID" value="XM_033527254.1"/>
</dbReference>
<dbReference type="InterPro" id="IPR015813">
    <property type="entry name" value="Pyrv/PenolPyrv_kinase-like_dom"/>
</dbReference>
<gene>
    <name evidence="1" type="ORF">BU24DRAFT_419585</name>
</gene>
<dbReference type="GeneID" id="54284651"/>
<dbReference type="OrthoDB" id="429143at2759"/>
<dbReference type="CDD" id="cd00377">
    <property type="entry name" value="ICL_PEPM"/>
    <property type="match status" value="1"/>
</dbReference>
<keyword evidence="2" id="KW-1185">Reference proteome</keyword>
<accession>A0A6A5Y4M8</accession>
<dbReference type="PANTHER" id="PTHR42905">
    <property type="entry name" value="PHOSPHOENOLPYRUVATE CARBOXYLASE"/>
    <property type="match status" value="1"/>
</dbReference>
<proteinExistence type="predicted"/>
<protein>
    <submittedName>
        <fullName evidence="1">PEP phosphonomutase-like protein</fullName>
    </submittedName>
</protein>
<reference evidence="1" key="1">
    <citation type="journal article" date="2020" name="Stud. Mycol.">
        <title>101 Dothideomycetes genomes: a test case for predicting lifestyles and emergence of pathogens.</title>
        <authorList>
            <person name="Haridas S."/>
            <person name="Albert R."/>
            <person name="Binder M."/>
            <person name="Bloem J."/>
            <person name="Labutti K."/>
            <person name="Salamov A."/>
            <person name="Andreopoulos B."/>
            <person name="Baker S."/>
            <person name="Barry K."/>
            <person name="Bills G."/>
            <person name="Bluhm B."/>
            <person name="Cannon C."/>
            <person name="Castanera R."/>
            <person name="Culley D."/>
            <person name="Daum C."/>
            <person name="Ezra D."/>
            <person name="Gonzalez J."/>
            <person name="Henrissat B."/>
            <person name="Kuo A."/>
            <person name="Liang C."/>
            <person name="Lipzen A."/>
            <person name="Lutzoni F."/>
            <person name="Magnuson J."/>
            <person name="Mondo S."/>
            <person name="Nolan M."/>
            <person name="Ohm R."/>
            <person name="Pangilinan J."/>
            <person name="Park H.-J."/>
            <person name="Ramirez L."/>
            <person name="Alfaro M."/>
            <person name="Sun H."/>
            <person name="Tritt A."/>
            <person name="Yoshinaga Y."/>
            <person name="Zwiers L.-H."/>
            <person name="Turgeon B."/>
            <person name="Goodwin S."/>
            <person name="Spatafora J."/>
            <person name="Crous P."/>
            <person name="Grigoriev I."/>
        </authorList>
    </citation>
    <scope>NUCLEOTIDE SEQUENCE</scope>
    <source>
        <strain evidence="1">CBS 175.79</strain>
    </source>
</reference>
<name>A0A6A5Y4M8_9PLEO</name>
<dbReference type="Pfam" id="PF13714">
    <property type="entry name" value="PEP_mutase"/>
    <property type="match status" value="1"/>
</dbReference>
<evidence type="ECO:0000313" key="1">
    <source>
        <dbReference type="EMBL" id="KAF2019987.1"/>
    </source>
</evidence>